<proteinExistence type="predicted"/>
<evidence type="ECO:0000313" key="6">
    <source>
        <dbReference type="Proteomes" id="UP000271974"/>
    </source>
</evidence>
<dbReference type="Gene3D" id="2.20.100.10">
    <property type="entry name" value="Thrombospondin type-1 (TSP1) repeat"/>
    <property type="match status" value="2"/>
</dbReference>
<dbReference type="PROSITE" id="PS50092">
    <property type="entry name" value="TSP1"/>
    <property type="match status" value="2"/>
</dbReference>
<reference evidence="5 6" key="1">
    <citation type="submission" date="2019-01" db="EMBL/GenBank/DDBJ databases">
        <title>A draft genome assembly of the solar-powered sea slug Elysia chlorotica.</title>
        <authorList>
            <person name="Cai H."/>
            <person name="Li Q."/>
            <person name="Fang X."/>
            <person name="Li J."/>
            <person name="Curtis N.E."/>
            <person name="Altenburger A."/>
            <person name="Shibata T."/>
            <person name="Feng M."/>
            <person name="Maeda T."/>
            <person name="Schwartz J.A."/>
            <person name="Shigenobu S."/>
            <person name="Lundholm N."/>
            <person name="Nishiyama T."/>
            <person name="Yang H."/>
            <person name="Hasebe M."/>
            <person name="Li S."/>
            <person name="Pierce S.K."/>
            <person name="Wang J."/>
        </authorList>
    </citation>
    <scope>NUCLEOTIDE SEQUENCE [LARGE SCALE GENOMIC DNA]</scope>
    <source>
        <strain evidence="5">EC2010</strain>
        <tissue evidence="5">Whole organism of an adult</tissue>
    </source>
</reference>
<comment type="caution">
    <text evidence="5">The sequence shown here is derived from an EMBL/GenBank/DDBJ whole genome shotgun (WGS) entry which is preliminary data.</text>
</comment>
<dbReference type="InterPro" id="IPR000884">
    <property type="entry name" value="TSP1_rpt"/>
</dbReference>
<evidence type="ECO:0000313" key="5">
    <source>
        <dbReference type="EMBL" id="RUS87119.1"/>
    </source>
</evidence>
<evidence type="ECO:0000256" key="2">
    <source>
        <dbReference type="ARBA" id="ARBA00023157"/>
    </source>
</evidence>
<accession>A0A3S1BRQ5</accession>
<protein>
    <submittedName>
        <fullName evidence="5">Uncharacterized protein</fullName>
    </submittedName>
</protein>
<evidence type="ECO:0000256" key="3">
    <source>
        <dbReference type="SAM" id="Coils"/>
    </source>
</evidence>
<dbReference type="PANTHER" id="PTHR22906">
    <property type="entry name" value="PROPERDIN"/>
    <property type="match status" value="1"/>
</dbReference>
<dbReference type="Pfam" id="PF00090">
    <property type="entry name" value="TSP_1"/>
    <property type="match status" value="2"/>
</dbReference>
<dbReference type="Proteomes" id="UP000271974">
    <property type="component" value="Unassembled WGS sequence"/>
</dbReference>
<organism evidence="5 6">
    <name type="scientific">Elysia chlorotica</name>
    <name type="common">Eastern emerald elysia</name>
    <name type="synonym">Sea slug</name>
    <dbReference type="NCBI Taxonomy" id="188477"/>
    <lineage>
        <taxon>Eukaryota</taxon>
        <taxon>Metazoa</taxon>
        <taxon>Spiralia</taxon>
        <taxon>Lophotrochozoa</taxon>
        <taxon>Mollusca</taxon>
        <taxon>Gastropoda</taxon>
        <taxon>Heterobranchia</taxon>
        <taxon>Euthyneura</taxon>
        <taxon>Panpulmonata</taxon>
        <taxon>Sacoglossa</taxon>
        <taxon>Placobranchoidea</taxon>
        <taxon>Plakobranchidae</taxon>
        <taxon>Elysia</taxon>
    </lineage>
</organism>
<feature type="coiled-coil region" evidence="3">
    <location>
        <begin position="605"/>
        <end position="685"/>
    </location>
</feature>
<dbReference type="OrthoDB" id="6157836at2759"/>
<dbReference type="PANTHER" id="PTHR22906:SF21">
    <property type="entry name" value="SEMA DOMAIN-CONTAINING PROTEIN"/>
    <property type="match status" value="1"/>
</dbReference>
<evidence type="ECO:0000256" key="4">
    <source>
        <dbReference type="SAM" id="MobiDB-lite"/>
    </source>
</evidence>
<sequence length="931" mass="103462">MELLLLRMQVFASVLSFILFAFDNILCAFDGSSDVVHNKSDSIKWLNQSLKEAQSKPRFRCDFIGQCLIVWVLEPACSDGYLQPPRPQPGYIKVSIIGSNLCSNESLSLSLGWLWASNKTNYSREIRRCSEMWTCRVPLKATLPSGTEQRWVDIVLIKDENSSTALMTQDLPIKISLRSKYYQKNKLRNLTYNIGQVGNTGRHNMSSPHGTFNESILTVINHSEQVRGNHSLTSFSARPNVSSHQKLNTSAINERTFLLERLIKLSSDSYSNMSTVRNNSVKSLNVLKDFKMYNIQNKTMQAQNNIRSPEIFIMKRNNHLRNVTTGNNSYTRTSSTVKSDVNMKLILQTILFLSHRKTKPANKSNFGTEQLHHSAPHLNAPHPKLKSDQIFIVTDEKHLNNQTLLSTKTTPSQIKILKAVNKQNASLLGGVYTRNQSHFTNNRIKDHKTTLHSVHTNHYLNSNWVQNENISQANVESIPAWLESSQKLPRTHMRARKSIRQVEEDEATDLAILMDGESKEDRGKIAAMIASDFKSTAGLSDPVVTQKHWQGGSSKIGRANDNNIKEMDNLISSLQDEEAKVSSNLPLGDGDQENLLVEVGSKAHLTKLRHQIRTKKRKLDHAKAALSKANLQAIASDAQGAPVAGEIIVEKNELQATVSDLESSLQKLKETYSDLINENRRPENEFKKLNGVVTIDPVWSLWSAWSSCGRDCTKGGYSTRRRSCDTLPSVPCPGSNFDMKSCNLIKCEGHWIAWGSWGPCSTSCGTGVRARSRVCQGSGECQGPFSHSVVCKQLPCSTYDDSANVLIPPESDAAHVRPVVVEKVKKKSPPKPKSKGRSTSSRRKSSSSRHGGRGRGRSRGRGRGKRDAKAHKLTHAGPLAVPKKFRDADSDVSSSASAAAAAALAAEEDEEDPLSEEEDEDVAGRLFSPHL</sequence>
<keyword evidence="3" id="KW-0175">Coiled coil</keyword>
<dbReference type="InterPro" id="IPR052065">
    <property type="entry name" value="Compl_asym_regulator"/>
</dbReference>
<dbReference type="EMBL" id="RQTK01000119">
    <property type="protein sequence ID" value="RUS87119.1"/>
    <property type="molecule type" value="Genomic_DNA"/>
</dbReference>
<dbReference type="AlphaFoldDB" id="A0A3S1BRQ5"/>
<feature type="region of interest" description="Disordered" evidence="4">
    <location>
        <begin position="817"/>
        <end position="931"/>
    </location>
</feature>
<evidence type="ECO:0000256" key="1">
    <source>
        <dbReference type="ARBA" id="ARBA00022737"/>
    </source>
</evidence>
<dbReference type="SUPFAM" id="SSF82895">
    <property type="entry name" value="TSP-1 type 1 repeat"/>
    <property type="match status" value="2"/>
</dbReference>
<gene>
    <name evidence="5" type="ORF">EGW08_005119</name>
</gene>
<dbReference type="SMART" id="SM00209">
    <property type="entry name" value="TSP1"/>
    <property type="match status" value="2"/>
</dbReference>
<keyword evidence="6" id="KW-1185">Reference proteome</keyword>
<name>A0A3S1BRQ5_ELYCH</name>
<keyword evidence="1" id="KW-0677">Repeat</keyword>
<feature type="compositionally biased region" description="Basic residues" evidence="4">
    <location>
        <begin position="824"/>
        <end position="874"/>
    </location>
</feature>
<keyword evidence="2" id="KW-1015">Disulfide bond</keyword>
<feature type="compositionally biased region" description="Acidic residues" evidence="4">
    <location>
        <begin position="906"/>
        <end position="921"/>
    </location>
</feature>
<feature type="compositionally biased region" description="Low complexity" evidence="4">
    <location>
        <begin position="891"/>
        <end position="905"/>
    </location>
</feature>
<dbReference type="STRING" id="188477.A0A3S1BRQ5"/>
<dbReference type="InterPro" id="IPR036383">
    <property type="entry name" value="TSP1_rpt_sf"/>
</dbReference>